<reference evidence="4 5" key="1">
    <citation type="submission" date="2016-12" db="EMBL/GenBank/DDBJ databases">
        <title>The draft genome sequence of Actinophytocola xinjiangensis.</title>
        <authorList>
            <person name="Wang W."/>
            <person name="Yuan L."/>
        </authorList>
    </citation>
    <scope>NUCLEOTIDE SEQUENCE [LARGE SCALE GENOMIC DNA]</scope>
    <source>
        <strain evidence="4 5">CGMCC 4.4663</strain>
    </source>
</reference>
<dbReference type="Proteomes" id="UP000185696">
    <property type="component" value="Unassembled WGS sequence"/>
</dbReference>
<evidence type="ECO:0000259" key="3">
    <source>
        <dbReference type="Pfam" id="PF01323"/>
    </source>
</evidence>
<evidence type="ECO:0000256" key="2">
    <source>
        <dbReference type="PIRSR" id="PIRSR006386-1"/>
    </source>
</evidence>
<dbReference type="EC" id="5.99.1.4" evidence="1"/>
<keyword evidence="5" id="KW-1185">Reference proteome</keyword>
<comment type="similarity">
    <text evidence="1">Belongs to the GST superfamily. NadH family.</text>
</comment>
<dbReference type="InterPro" id="IPR014440">
    <property type="entry name" value="HCCAis_GSTk"/>
</dbReference>
<dbReference type="EMBL" id="MSIF01000010">
    <property type="protein sequence ID" value="OLF09106.1"/>
    <property type="molecule type" value="Genomic_DNA"/>
</dbReference>
<dbReference type="OrthoDB" id="5244108at2"/>
<dbReference type="AlphaFoldDB" id="A0A7Z1AY24"/>
<protein>
    <recommendedName>
        <fullName evidence="1">2-hydroxychromene-2-carboxylate isomerase</fullName>
        <ecNumber evidence="1">5.99.1.4</ecNumber>
    </recommendedName>
</protein>
<dbReference type="Pfam" id="PF01323">
    <property type="entry name" value="DSBA"/>
    <property type="match status" value="1"/>
</dbReference>
<dbReference type="PANTHER" id="PTHR42943:SF2">
    <property type="entry name" value="GLUTATHIONE S-TRANSFERASE KAPPA 1"/>
    <property type="match status" value="1"/>
</dbReference>
<dbReference type="InterPro" id="IPR036249">
    <property type="entry name" value="Thioredoxin-like_sf"/>
</dbReference>
<accession>A0A7Z1AY24</accession>
<dbReference type="Gene3D" id="3.40.30.10">
    <property type="entry name" value="Glutaredoxin"/>
    <property type="match status" value="1"/>
</dbReference>
<comment type="caution">
    <text evidence="4">The sequence shown here is derived from an EMBL/GenBank/DDBJ whole genome shotgun (WGS) entry which is preliminary data.</text>
</comment>
<dbReference type="GO" id="GO:0016491">
    <property type="term" value="F:oxidoreductase activity"/>
    <property type="evidence" value="ECO:0007669"/>
    <property type="project" value="InterPro"/>
</dbReference>
<evidence type="ECO:0000313" key="4">
    <source>
        <dbReference type="EMBL" id="OLF09106.1"/>
    </source>
</evidence>
<dbReference type="GO" id="GO:0018845">
    <property type="term" value="F:2-hydroxychromene-2-carboxylate isomerase activity"/>
    <property type="evidence" value="ECO:0007669"/>
    <property type="project" value="UniProtKB-UniRule"/>
</dbReference>
<dbReference type="SUPFAM" id="SSF52833">
    <property type="entry name" value="Thioredoxin-like"/>
    <property type="match status" value="1"/>
</dbReference>
<dbReference type="RefSeq" id="WP_075134696.1">
    <property type="nucleotide sequence ID" value="NZ_MSIF01000010.1"/>
</dbReference>
<dbReference type="InterPro" id="IPR001853">
    <property type="entry name" value="DSBA-like_thioredoxin_dom"/>
</dbReference>
<proteinExistence type="inferred from homology"/>
<dbReference type="PANTHER" id="PTHR42943">
    <property type="entry name" value="GLUTATHIONE S-TRANSFERASE KAPPA"/>
    <property type="match status" value="1"/>
</dbReference>
<gene>
    <name evidence="4" type="ORF">BLA60_21240</name>
</gene>
<organism evidence="4 5">
    <name type="scientific">Actinophytocola xinjiangensis</name>
    <dbReference type="NCBI Taxonomy" id="485602"/>
    <lineage>
        <taxon>Bacteria</taxon>
        <taxon>Bacillati</taxon>
        <taxon>Actinomycetota</taxon>
        <taxon>Actinomycetes</taxon>
        <taxon>Pseudonocardiales</taxon>
        <taxon>Pseudonocardiaceae</taxon>
    </lineage>
</organism>
<feature type="domain" description="DSBA-like thioredoxin" evidence="3">
    <location>
        <begin position="12"/>
        <end position="203"/>
    </location>
</feature>
<comment type="catalytic activity">
    <reaction evidence="1">
        <text>2-hydroxychromene-2-carboxylate = (3E)-4-(2-hydroxyphenyl)-2-oxobut-3-enoate</text>
        <dbReference type="Rhea" id="RHEA:27401"/>
        <dbReference type="ChEBI" id="CHEBI:59350"/>
        <dbReference type="ChEBI" id="CHEBI:59353"/>
        <dbReference type="EC" id="5.99.1.4"/>
    </reaction>
</comment>
<dbReference type="PIRSF" id="PIRSF006386">
    <property type="entry name" value="HCCAis_GSTk"/>
    <property type="match status" value="1"/>
</dbReference>
<keyword evidence="1 4" id="KW-0413">Isomerase</keyword>
<name>A0A7Z1AY24_9PSEU</name>
<sequence length="239" mass="27111">MAVKKNKTPRWYFSLRSPYSWFAYRELSESYPDVLDAVEWIPYWEPDERSERMLAEDGVVLPGTEMTRAKNFYILQDTRRVARARGWTMTWPIDKAPVWEVAHLAYLVAQESGRGREFVALAYRARWEQARDISDPAVIAEIATEMGIDADRAAGATHDEDLRRRGVACLARGHHDGAFGVPFFVHGYDKFWGTERLRGFVAAVRGVEPADVEGIPWQDTDFPELVRVGADHGHPGGCG</sequence>
<dbReference type="InterPro" id="IPR051924">
    <property type="entry name" value="GST_Kappa/NadH"/>
</dbReference>
<evidence type="ECO:0000313" key="5">
    <source>
        <dbReference type="Proteomes" id="UP000185696"/>
    </source>
</evidence>
<feature type="active site" description="Nucleophile" evidence="2">
    <location>
        <position position="17"/>
    </location>
</feature>
<evidence type="ECO:0000256" key="1">
    <source>
        <dbReference type="PIRNR" id="PIRNR006386"/>
    </source>
</evidence>